<dbReference type="GO" id="GO:0032040">
    <property type="term" value="C:small-subunit processome"/>
    <property type="evidence" value="ECO:0007669"/>
    <property type="project" value="EnsemblFungi"/>
</dbReference>
<protein>
    <recommendedName>
        <fullName evidence="3">Pre-rRNA-processing protein ESF2</fullName>
    </recommendedName>
    <alternativeName>
        <fullName evidence="7">18S rRNA factor 2</fullName>
    </alternativeName>
    <alternativeName>
        <fullName evidence="4">Pre-rRNA-processing protein esf2</fullName>
    </alternativeName>
</protein>
<dbReference type="GO" id="GO:0003723">
    <property type="term" value="F:RNA binding"/>
    <property type="evidence" value="ECO:0007669"/>
    <property type="project" value="UniProtKB-KW"/>
</dbReference>
<dbReference type="RefSeq" id="XP_003647679.1">
    <property type="nucleotide sequence ID" value="XM_003647631.1"/>
</dbReference>
<dbReference type="OrthoDB" id="287393at2759"/>
<dbReference type="GO" id="GO:0000447">
    <property type="term" value="P:endonucleolytic cleavage in ITS1 to separate SSU-rRNA from 5.8S rRNA and LSU-rRNA from tricistronic rRNA transcript (SSU-rRNA, 5.8S rRNA, LSU-rRNA)"/>
    <property type="evidence" value="ECO:0007669"/>
    <property type="project" value="EnsemblFungi"/>
</dbReference>
<evidence type="ECO:0000256" key="8">
    <source>
        <dbReference type="SAM" id="MobiDB-lite"/>
    </source>
</evidence>
<dbReference type="AlphaFoldDB" id="G8JVJ7"/>
<dbReference type="HOGENOM" id="CLU_054086_0_0_1"/>
<keyword evidence="5" id="KW-0694">RNA-binding</keyword>
<dbReference type="GO" id="GO:0000472">
    <property type="term" value="P:endonucleolytic cleavage to generate mature 5'-end of SSU-rRNA from (SSU-rRNA, 5.8S rRNA, LSU-rRNA)"/>
    <property type="evidence" value="ECO:0007669"/>
    <property type="project" value="EnsemblFungi"/>
</dbReference>
<dbReference type="GO" id="GO:0034462">
    <property type="term" value="P:small-subunit processome assembly"/>
    <property type="evidence" value="ECO:0007669"/>
    <property type="project" value="EnsemblFungi"/>
</dbReference>
<feature type="region of interest" description="Disordered" evidence="8">
    <location>
        <begin position="1"/>
        <end position="101"/>
    </location>
</feature>
<evidence type="ECO:0000256" key="2">
    <source>
        <dbReference type="ARBA" id="ARBA00005819"/>
    </source>
</evidence>
<evidence type="ECO:0000256" key="7">
    <source>
        <dbReference type="ARBA" id="ARBA00032634"/>
    </source>
</evidence>
<dbReference type="InterPro" id="IPR035979">
    <property type="entry name" value="RBD_domain_sf"/>
</dbReference>
<evidence type="ECO:0000256" key="3">
    <source>
        <dbReference type="ARBA" id="ARBA00013906"/>
    </source>
</evidence>
<keyword evidence="10" id="KW-1185">Reference proteome</keyword>
<dbReference type="Gene3D" id="3.30.70.330">
    <property type="match status" value="1"/>
</dbReference>
<dbReference type="InterPro" id="IPR034353">
    <property type="entry name" value="ABT1/ESF2_RRM"/>
</dbReference>
<sequence>MHDSDNDSRDFSSDEEENILFPDKRAVRNDVFSGKLEEHTDDQHTDDEQSDGDEDEEKTYGIYNDPTERGIEIEDVHPNASNNESSENQEGKSISDEAELERRKQEKLKSIKKFKAAKKLKHKTGVIYLSKIPPYMKPAKLRQILSRFGEVDRLFLKREDDQTYKQRVKGGGNKKTMFKEGWAEYIRKKDAKLCAITLNGNIIGGKKGNFYHDDIMNVKYLSGFKWADLTEQIAKENDIRQSKLQLEISQANKLNAEFIRNVEKSKMIKNIKLKRNVDTDEDVRRSFKQRRITSTRTAAPDSQKQEPSKQLDSVIYNLF</sequence>
<dbReference type="PANTHER" id="PTHR12311">
    <property type="entry name" value="ACTIVATOR OF BASAL TRANSCRIPTION 1"/>
    <property type="match status" value="1"/>
</dbReference>
<evidence type="ECO:0000313" key="9">
    <source>
        <dbReference type="EMBL" id="AET40862.1"/>
    </source>
</evidence>
<comment type="similarity">
    <text evidence="2">Belongs to the ESF2/ABP1 family.</text>
</comment>
<dbReference type="InterPro" id="IPR039119">
    <property type="entry name" value="ABT1/Esf2"/>
</dbReference>
<feature type="region of interest" description="Disordered" evidence="8">
    <location>
        <begin position="282"/>
        <end position="312"/>
    </location>
</feature>
<dbReference type="GeneID" id="11471191"/>
<dbReference type="GO" id="GO:0001671">
    <property type="term" value="F:ATPase activator activity"/>
    <property type="evidence" value="ECO:0007669"/>
    <property type="project" value="EnsemblFungi"/>
</dbReference>
<name>G8JVJ7_ERECY</name>
<dbReference type="KEGG" id="erc:Ecym_7003"/>
<dbReference type="PANTHER" id="PTHR12311:SF7">
    <property type="entry name" value="ACTIVATOR OF BASAL TRANSCRIPTION 1"/>
    <property type="match status" value="1"/>
</dbReference>
<feature type="compositionally biased region" description="Basic and acidic residues" evidence="8">
    <location>
        <begin position="66"/>
        <end position="77"/>
    </location>
</feature>
<evidence type="ECO:0000256" key="1">
    <source>
        <dbReference type="ARBA" id="ARBA00004604"/>
    </source>
</evidence>
<feature type="compositionally biased region" description="Acidic residues" evidence="8">
    <location>
        <begin position="48"/>
        <end position="57"/>
    </location>
</feature>
<feature type="compositionally biased region" description="Basic and acidic residues" evidence="8">
    <location>
        <begin position="35"/>
        <end position="47"/>
    </location>
</feature>
<feature type="compositionally biased region" description="Basic and acidic residues" evidence="8">
    <location>
        <begin position="1"/>
        <end position="12"/>
    </location>
</feature>
<organism evidence="9 10">
    <name type="scientific">Eremothecium cymbalariae (strain CBS 270.75 / DBVPG 7215 / KCTC 17166 / NRRL Y-17582)</name>
    <name type="common">Yeast</name>
    <dbReference type="NCBI Taxonomy" id="931890"/>
    <lineage>
        <taxon>Eukaryota</taxon>
        <taxon>Fungi</taxon>
        <taxon>Dikarya</taxon>
        <taxon>Ascomycota</taxon>
        <taxon>Saccharomycotina</taxon>
        <taxon>Saccharomycetes</taxon>
        <taxon>Saccharomycetales</taxon>
        <taxon>Saccharomycetaceae</taxon>
        <taxon>Eremothecium</taxon>
    </lineage>
</organism>
<dbReference type="GO" id="GO:0000480">
    <property type="term" value="P:endonucleolytic cleavage in 5'-ETS of tricistronic rRNA transcript (SSU-rRNA, 5.8S rRNA, LSU-rRNA)"/>
    <property type="evidence" value="ECO:0007669"/>
    <property type="project" value="EnsemblFungi"/>
</dbReference>
<comment type="subcellular location">
    <subcellularLocation>
        <location evidence="1">Nucleus</location>
        <location evidence="1">Nucleolus</location>
    </subcellularLocation>
</comment>
<dbReference type="SUPFAM" id="SSF54928">
    <property type="entry name" value="RNA-binding domain, RBD"/>
    <property type="match status" value="1"/>
</dbReference>
<dbReference type="eggNOG" id="KOG3152">
    <property type="taxonomic scope" value="Eukaryota"/>
</dbReference>
<accession>G8JVJ7</accession>
<dbReference type="InterPro" id="IPR012677">
    <property type="entry name" value="Nucleotide-bd_a/b_plait_sf"/>
</dbReference>
<dbReference type="STRING" id="931890.G8JVJ7"/>
<proteinExistence type="inferred from homology"/>
<dbReference type="OMA" id="TRKHNDF"/>
<evidence type="ECO:0000256" key="5">
    <source>
        <dbReference type="ARBA" id="ARBA00022884"/>
    </source>
</evidence>
<evidence type="ECO:0000313" key="10">
    <source>
        <dbReference type="Proteomes" id="UP000006790"/>
    </source>
</evidence>
<dbReference type="EMBL" id="CP002503">
    <property type="protein sequence ID" value="AET40862.1"/>
    <property type="molecule type" value="Genomic_DNA"/>
</dbReference>
<evidence type="ECO:0000256" key="6">
    <source>
        <dbReference type="ARBA" id="ARBA00023242"/>
    </source>
</evidence>
<keyword evidence="6" id="KW-0539">Nucleus</keyword>
<dbReference type="Proteomes" id="UP000006790">
    <property type="component" value="Chromosome 7"/>
</dbReference>
<dbReference type="FunCoup" id="G8JVJ7">
    <property type="interactions" value="941"/>
</dbReference>
<dbReference type="InParanoid" id="G8JVJ7"/>
<evidence type="ECO:0000256" key="4">
    <source>
        <dbReference type="ARBA" id="ARBA00021800"/>
    </source>
</evidence>
<reference evidence="10" key="1">
    <citation type="journal article" date="2012" name="G3 (Bethesda)">
        <title>Pichia sorbitophila, an interspecies yeast hybrid reveals early steps of genome resolution following polyploidization.</title>
        <authorList>
            <person name="Leh Louis V."/>
            <person name="Despons L."/>
            <person name="Friedrich A."/>
            <person name="Martin T."/>
            <person name="Durrens P."/>
            <person name="Casaregola S."/>
            <person name="Neuveglise C."/>
            <person name="Fairhead C."/>
            <person name="Marck C."/>
            <person name="Cruz J.A."/>
            <person name="Straub M.L."/>
            <person name="Kugler V."/>
            <person name="Sacerdot C."/>
            <person name="Uzunov Z."/>
            <person name="Thierry A."/>
            <person name="Weiss S."/>
            <person name="Bleykasten C."/>
            <person name="De Montigny J."/>
            <person name="Jacques N."/>
            <person name="Jung P."/>
            <person name="Lemaire M."/>
            <person name="Mallet S."/>
            <person name="Morel G."/>
            <person name="Richard G.F."/>
            <person name="Sarkar A."/>
            <person name="Savel G."/>
            <person name="Schacherer J."/>
            <person name="Seret M.L."/>
            <person name="Talla E."/>
            <person name="Samson G."/>
            <person name="Jubin C."/>
            <person name="Poulain J."/>
            <person name="Vacherie B."/>
            <person name="Barbe V."/>
            <person name="Pelletier E."/>
            <person name="Sherman D.J."/>
            <person name="Westhof E."/>
            <person name="Weissenbach J."/>
            <person name="Baret P.V."/>
            <person name="Wincker P."/>
            <person name="Gaillardin C."/>
            <person name="Dujon B."/>
            <person name="Souciet J.L."/>
        </authorList>
    </citation>
    <scope>NUCLEOTIDE SEQUENCE [LARGE SCALE GENOMIC DNA]</scope>
    <source>
        <strain evidence="10">CBS 270.75 / DBVPG 7215 / KCTC 17166 / NRRL Y-17582</strain>
    </source>
</reference>
<feature type="compositionally biased region" description="Basic and acidic residues" evidence="8">
    <location>
        <begin position="89"/>
        <end position="101"/>
    </location>
</feature>
<gene>
    <name evidence="9" type="ordered locus">Ecym_7003</name>
</gene>
<dbReference type="CDD" id="cd12263">
    <property type="entry name" value="RRM_ABT1_like"/>
    <property type="match status" value="1"/>
</dbReference>